<feature type="transmembrane region" description="Helical" evidence="11">
    <location>
        <begin position="31"/>
        <end position="53"/>
    </location>
</feature>
<evidence type="ECO:0000256" key="7">
    <source>
        <dbReference type="ARBA" id="ARBA00023136"/>
    </source>
</evidence>
<comment type="subcellular location">
    <subcellularLocation>
        <location evidence="1">Membrane</location>
        <topology evidence="1">Multi-pass membrane protein</topology>
    </subcellularLocation>
</comment>
<reference evidence="12" key="1">
    <citation type="submission" date="2010-08" db="EMBL/GenBank/DDBJ databases">
        <title>Molecular cloning of a novel transcript encoding a secapin-like peptide in Aedes aegypti.</title>
        <authorList>
            <person name="Zhu S."/>
            <person name="Gao B."/>
        </authorList>
    </citation>
    <scope>NUCLEOTIDE SEQUENCE</scope>
    <source>
        <strain evidence="12">RP-78</strain>
    </source>
</reference>
<keyword evidence="5 11" id="KW-1133">Transmembrane helix</keyword>
<evidence type="ECO:0000256" key="2">
    <source>
        <dbReference type="ARBA" id="ARBA00011085"/>
    </source>
</evidence>
<dbReference type="GO" id="GO:0004932">
    <property type="term" value="F:mating-type factor pheromone receptor activity"/>
    <property type="evidence" value="ECO:0007669"/>
    <property type="project" value="InterPro"/>
</dbReference>
<organism evidence="12">
    <name type="scientific">Phanerochaete chrysosporium (strain RP-78 / ATCC MYA-4764 / FGSC 9002)</name>
    <name type="common">White-rot fungus</name>
    <name type="synonym">Sporotrichum pruinosum</name>
    <dbReference type="NCBI Taxonomy" id="273507"/>
    <lineage>
        <taxon>Eukaryota</taxon>
        <taxon>Fungi</taxon>
        <taxon>Dikarya</taxon>
        <taxon>Basidiomycota</taxon>
        <taxon>Agaricomycotina</taxon>
        <taxon>Agaricomycetes</taxon>
        <taxon>Polyporales</taxon>
        <taxon>Phanerochaetaceae</taxon>
        <taxon>Phanerodontia</taxon>
        <taxon>Phanerodontia chrysosporium</taxon>
    </lineage>
</organism>
<dbReference type="PANTHER" id="PTHR28097">
    <property type="entry name" value="PHEROMONE A FACTOR RECEPTOR"/>
    <property type="match status" value="1"/>
</dbReference>
<evidence type="ECO:0000256" key="9">
    <source>
        <dbReference type="ARBA" id="ARBA00023224"/>
    </source>
</evidence>
<evidence type="ECO:0000256" key="1">
    <source>
        <dbReference type="ARBA" id="ARBA00004141"/>
    </source>
</evidence>
<evidence type="ECO:0000256" key="5">
    <source>
        <dbReference type="ARBA" id="ARBA00022989"/>
    </source>
</evidence>
<protein>
    <submittedName>
        <fullName evidence="12">Pheromone receptor STE3.1</fullName>
    </submittedName>
</protein>
<feature type="transmembrane region" description="Helical" evidence="11">
    <location>
        <begin position="202"/>
        <end position="225"/>
    </location>
</feature>
<name>K8FK43_PHACR</name>
<keyword evidence="4 11" id="KW-0812">Transmembrane</keyword>
<evidence type="ECO:0000256" key="6">
    <source>
        <dbReference type="ARBA" id="ARBA00023040"/>
    </source>
</evidence>
<dbReference type="AlphaFoldDB" id="K8FK43"/>
<feature type="transmembrane region" description="Helical" evidence="11">
    <location>
        <begin position="114"/>
        <end position="135"/>
    </location>
</feature>
<proteinExistence type="inferred from homology"/>
<dbReference type="PANTHER" id="PTHR28097:SF1">
    <property type="entry name" value="PHEROMONE A FACTOR RECEPTOR"/>
    <property type="match status" value="1"/>
</dbReference>
<gene>
    <name evidence="12" type="primary">STE3.1</name>
</gene>
<evidence type="ECO:0000256" key="8">
    <source>
        <dbReference type="ARBA" id="ARBA00023170"/>
    </source>
</evidence>
<evidence type="ECO:0000256" key="11">
    <source>
        <dbReference type="SAM" id="Phobius"/>
    </source>
</evidence>
<feature type="region of interest" description="Disordered" evidence="10">
    <location>
        <begin position="325"/>
        <end position="352"/>
    </location>
</feature>
<keyword evidence="3" id="KW-0589">Pheromone response</keyword>
<reference evidence="12" key="2">
    <citation type="journal article" date="2011" name="Eukaryot. Cell">
        <title>A single mating-type locus composed of homeodomain genes promotes nuclear migration and heterokaryosis in the white-rot fungus Phanerochaete chrysosporium.</title>
        <authorList>
            <person name="James T.Y."/>
            <person name="Lee M."/>
            <person name="van Diepen L.T."/>
        </authorList>
    </citation>
    <scope>NUCLEOTIDE SEQUENCE</scope>
    <source>
        <strain evidence="12">RP-78</strain>
    </source>
</reference>
<keyword evidence="8 12" id="KW-0675">Receptor</keyword>
<dbReference type="InterPro" id="IPR001499">
    <property type="entry name" value="GPCR_STE3"/>
</dbReference>
<keyword evidence="6" id="KW-0297">G-protein coupled receptor</keyword>
<dbReference type="EMBL" id="BK007880">
    <property type="protein sequence ID" value="DAA64373.1"/>
    <property type="molecule type" value="Genomic_DNA"/>
</dbReference>
<dbReference type="Pfam" id="PF02076">
    <property type="entry name" value="STE3"/>
    <property type="match status" value="1"/>
</dbReference>
<dbReference type="GO" id="GO:0000750">
    <property type="term" value="P:pheromone-dependent signal transduction involved in conjugation with cellular fusion"/>
    <property type="evidence" value="ECO:0007669"/>
    <property type="project" value="TreeGrafter"/>
</dbReference>
<dbReference type="PRINTS" id="PR00899">
    <property type="entry name" value="GPCRSTE3"/>
</dbReference>
<comment type="similarity">
    <text evidence="2">Belongs to the G-protein coupled receptor 4 family.</text>
</comment>
<feature type="transmembrane region" description="Helical" evidence="11">
    <location>
        <begin position="155"/>
        <end position="182"/>
    </location>
</feature>
<comment type="miscellaneous">
    <text evidence="12">The sequence shown here is derived from an EMBL/GenBank/DDBJ third party annotation (TPA) entry.</text>
</comment>
<sequence>MLHAMPAAAFAAAAGLSLPFAAHRTLVRRQYLPVVAMALWLFFANVVYGVNALVWSGSYEVRIPVWCDITTKLLIAVAYGIPSCIVCIAARLRLAVVPRELPLERTPKELKDALILDLSLCVGMPIASMIIHTIVQEHRFDIVEDLGCQPEIPAVSAGTVFFWLPALVFALLALFQCCMSPLSPSRLQLHEHLALFDTTLTLSTFLSLLAAVLSIGALWAALLLLTVHEALRLPPGAVDWARVDTYAWDDFPAASQRTRRFCWWVYPAAALALTVCVAGLPALARLDVWAGTCARLHRRRSSITLRELRKGCVRRLRRFTNRQADTAMQEHRPRRHPQRLRRHRQLRRRPRQHHAEVLCAALALAEARARRARPALEHPVGLGAPVRLGPTQLSQHRRRCAA</sequence>
<accession>K8FK43</accession>
<evidence type="ECO:0000256" key="10">
    <source>
        <dbReference type="SAM" id="MobiDB-lite"/>
    </source>
</evidence>
<evidence type="ECO:0000256" key="3">
    <source>
        <dbReference type="ARBA" id="ARBA00022507"/>
    </source>
</evidence>
<dbReference type="GO" id="GO:0005886">
    <property type="term" value="C:plasma membrane"/>
    <property type="evidence" value="ECO:0007669"/>
    <property type="project" value="TreeGrafter"/>
</dbReference>
<feature type="region of interest" description="Disordered" evidence="10">
    <location>
        <begin position="381"/>
        <end position="402"/>
    </location>
</feature>
<feature type="transmembrane region" description="Helical" evidence="11">
    <location>
        <begin position="73"/>
        <end position="94"/>
    </location>
</feature>
<keyword evidence="9" id="KW-0807">Transducer</keyword>
<keyword evidence="7 11" id="KW-0472">Membrane</keyword>
<evidence type="ECO:0000313" key="12">
    <source>
        <dbReference type="EMBL" id="DAA64373.1"/>
    </source>
</evidence>
<feature type="compositionally biased region" description="Basic residues" evidence="10">
    <location>
        <begin position="332"/>
        <end position="352"/>
    </location>
</feature>
<feature type="transmembrane region" description="Helical" evidence="11">
    <location>
        <begin position="261"/>
        <end position="284"/>
    </location>
</feature>
<evidence type="ECO:0000256" key="4">
    <source>
        <dbReference type="ARBA" id="ARBA00022692"/>
    </source>
</evidence>